<proteinExistence type="predicted"/>
<dbReference type="PANTHER" id="PTHR44858:SF1">
    <property type="entry name" value="UDP-N-ACETYLGLUCOSAMINE--PEPTIDE N-ACETYLGLUCOSAMINYLTRANSFERASE SPINDLY-RELATED"/>
    <property type="match status" value="1"/>
</dbReference>
<accession>A0A2P7BUN7</accession>
<reference evidence="6" key="1">
    <citation type="submission" date="2017-11" db="EMBL/GenBank/DDBJ databases">
        <authorList>
            <person name="Kuznetsova I."/>
            <person name="Sazanova A."/>
            <person name="Chirak E."/>
            <person name="Safronova V."/>
            <person name="Willems A."/>
        </authorList>
    </citation>
    <scope>NUCLEOTIDE SEQUENCE [LARGE SCALE GENOMIC DNA]</scope>
    <source>
        <strain evidence="6">STM 196</strain>
    </source>
</reference>
<dbReference type="InterPro" id="IPR050498">
    <property type="entry name" value="Ycf3"/>
</dbReference>
<keyword evidence="2 3" id="KW-0802">TPR repeat</keyword>
<dbReference type="PANTHER" id="PTHR44858">
    <property type="entry name" value="TETRATRICOPEPTIDE REPEAT PROTEIN 6"/>
    <property type="match status" value="1"/>
</dbReference>
<dbReference type="PROSITE" id="PS50005">
    <property type="entry name" value="TPR"/>
    <property type="match status" value="2"/>
</dbReference>
<protein>
    <submittedName>
        <fullName evidence="5">Pilus assembly protein TadD</fullName>
    </submittedName>
</protein>
<evidence type="ECO:0000256" key="4">
    <source>
        <dbReference type="SAM" id="SignalP"/>
    </source>
</evidence>
<dbReference type="InterPro" id="IPR011990">
    <property type="entry name" value="TPR-like_helical_dom_sf"/>
</dbReference>
<gene>
    <name evidence="5" type="ORF">CU102_03605</name>
</gene>
<evidence type="ECO:0000313" key="5">
    <source>
        <dbReference type="EMBL" id="PSH70188.1"/>
    </source>
</evidence>
<dbReference type="Pfam" id="PF14559">
    <property type="entry name" value="TPR_19"/>
    <property type="match status" value="1"/>
</dbReference>
<keyword evidence="6" id="KW-1185">Reference proteome</keyword>
<dbReference type="SUPFAM" id="SSF48452">
    <property type="entry name" value="TPR-like"/>
    <property type="match status" value="1"/>
</dbReference>
<dbReference type="OrthoDB" id="8112627at2"/>
<dbReference type="EMBL" id="PGGO01000002">
    <property type="protein sequence ID" value="PSH70188.1"/>
    <property type="molecule type" value="Genomic_DNA"/>
</dbReference>
<evidence type="ECO:0000256" key="3">
    <source>
        <dbReference type="PROSITE-ProRule" id="PRU00339"/>
    </source>
</evidence>
<dbReference type="PROSITE" id="PS51257">
    <property type="entry name" value="PROKAR_LIPOPROTEIN"/>
    <property type="match status" value="1"/>
</dbReference>
<dbReference type="InterPro" id="IPR019734">
    <property type="entry name" value="TPR_rpt"/>
</dbReference>
<evidence type="ECO:0000313" key="6">
    <source>
        <dbReference type="Proteomes" id="UP000241444"/>
    </source>
</evidence>
<evidence type="ECO:0000256" key="1">
    <source>
        <dbReference type="ARBA" id="ARBA00022737"/>
    </source>
</evidence>
<name>A0A2P7BUN7_9HYPH</name>
<feature type="repeat" description="TPR" evidence="3">
    <location>
        <begin position="75"/>
        <end position="108"/>
    </location>
</feature>
<comment type="caution">
    <text evidence="5">The sequence shown here is derived from an EMBL/GenBank/DDBJ whole genome shotgun (WGS) entry which is preliminary data.</text>
</comment>
<feature type="repeat" description="TPR" evidence="3">
    <location>
        <begin position="142"/>
        <end position="175"/>
    </location>
</feature>
<keyword evidence="1" id="KW-0677">Repeat</keyword>
<evidence type="ECO:0000256" key="2">
    <source>
        <dbReference type="ARBA" id="ARBA00022803"/>
    </source>
</evidence>
<dbReference type="AlphaFoldDB" id="A0A2P7BUN7"/>
<dbReference type="Proteomes" id="UP000241444">
    <property type="component" value="Unassembled WGS sequence"/>
</dbReference>
<dbReference type="SMART" id="SM00028">
    <property type="entry name" value="TPR"/>
    <property type="match status" value="2"/>
</dbReference>
<dbReference type="Gene3D" id="1.25.40.10">
    <property type="entry name" value="Tetratricopeptide repeat domain"/>
    <property type="match status" value="1"/>
</dbReference>
<organism evidence="5 6">
    <name type="scientific">Phyllobacterium brassicacearum</name>
    <dbReference type="NCBI Taxonomy" id="314235"/>
    <lineage>
        <taxon>Bacteria</taxon>
        <taxon>Pseudomonadati</taxon>
        <taxon>Pseudomonadota</taxon>
        <taxon>Alphaproteobacteria</taxon>
        <taxon>Hyphomicrobiales</taxon>
        <taxon>Phyllobacteriaceae</taxon>
        <taxon>Phyllobacterium</taxon>
    </lineage>
</organism>
<feature type="chain" id="PRO_5015165759" evidence="4">
    <location>
        <begin position="28"/>
        <end position="271"/>
    </location>
</feature>
<keyword evidence="4" id="KW-0732">Signal</keyword>
<sequence length="271" mass="27812">MVLSCSRTMAILAVLVGAGLVSGCVSASDPESSAGKPVSEQSRLLNIARDIDAKGETGTALALYERAAEMSTNDSTTHVKLGNARLKDGDPEGAEKAYRTALQINPQDADALLGLGTIQLQHGDAIGAAKTLAPAAQAVNSVSAYNKLGTALVLAGDGAAAEGAFTKALALQPSNLDTKTNLALAQALSNKLPDASIGMDSVVASPLAEKRHFVNYMIILSLSGDTARARAIDIPDMPANQKNQILAKAAKLRSIQSPAERAQAIGLLAST</sequence>
<feature type="signal peptide" evidence="4">
    <location>
        <begin position="1"/>
        <end position="27"/>
    </location>
</feature>